<reference evidence="2 3" key="1">
    <citation type="submission" date="2023-10" db="EMBL/GenBank/DDBJ databases">
        <title>The complete genome sequence of Methanoculleus palmolei DSM 4273.</title>
        <authorList>
            <person name="Lai S.-J."/>
            <person name="You Y.-T."/>
            <person name="Chen S.-C."/>
        </authorList>
    </citation>
    <scope>NUCLEOTIDE SEQUENCE [LARGE SCALE GENOMIC DNA]</scope>
    <source>
        <strain evidence="2 3">DSM 4273</strain>
    </source>
</reference>
<evidence type="ECO:0000313" key="3">
    <source>
        <dbReference type="Proteomes" id="UP001626603"/>
    </source>
</evidence>
<name>A0ABD8ABP6_9EURY</name>
<sequence>MPKKLDIREDHLRILSLFTQGYDREIYVREVCKYLPISRGTVQLDLEYLEAKQVLHSAIKGKTRLFSLQQGDHARDFCILAEVYRRICFEEEKPFVAGVLNRIVPLIEGSGAVFGSHAEGTADEGADLDLFVAGKFRVEEVEKIGKTYGLEIHLTVYPPEVFDRDIHKDPFLREVLRNHVLIKGVEHFVEKAVER</sequence>
<evidence type="ECO:0000259" key="1">
    <source>
        <dbReference type="Pfam" id="PF01909"/>
    </source>
</evidence>
<organism evidence="2 3">
    <name type="scientific">Methanoculleus palmolei</name>
    <dbReference type="NCBI Taxonomy" id="72612"/>
    <lineage>
        <taxon>Archaea</taxon>
        <taxon>Methanobacteriati</taxon>
        <taxon>Methanobacteriota</taxon>
        <taxon>Stenosarchaea group</taxon>
        <taxon>Methanomicrobia</taxon>
        <taxon>Methanomicrobiales</taxon>
        <taxon>Methanomicrobiaceae</taxon>
        <taxon>Methanoculleus</taxon>
    </lineage>
</organism>
<proteinExistence type="predicted"/>
<dbReference type="SUPFAM" id="SSF81301">
    <property type="entry name" value="Nucleotidyltransferase"/>
    <property type="match status" value="1"/>
</dbReference>
<feature type="domain" description="Polymerase nucleotidyl transferase" evidence="1">
    <location>
        <begin position="112"/>
        <end position="157"/>
    </location>
</feature>
<dbReference type="InterPro" id="IPR002934">
    <property type="entry name" value="Polymerase_NTP_transf_dom"/>
</dbReference>
<evidence type="ECO:0000313" key="2">
    <source>
        <dbReference type="EMBL" id="WOX56597.1"/>
    </source>
</evidence>
<dbReference type="Gene3D" id="3.30.460.10">
    <property type="entry name" value="Beta Polymerase, domain 2"/>
    <property type="match status" value="1"/>
</dbReference>
<dbReference type="AlphaFoldDB" id="A0ABD8ABP6"/>
<keyword evidence="3" id="KW-1185">Reference proteome</keyword>
<dbReference type="Pfam" id="PF01909">
    <property type="entry name" value="NTP_transf_2"/>
    <property type="match status" value="1"/>
</dbReference>
<accession>A0ABD8ABP6</accession>
<dbReference type="InterPro" id="IPR043519">
    <property type="entry name" value="NT_sf"/>
</dbReference>
<gene>
    <name evidence="2" type="ORF">R6Y95_04480</name>
</gene>
<dbReference type="EMBL" id="CP137641">
    <property type="protein sequence ID" value="WOX56597.1"/>
    <property type="molecule type" value="Genomic_DNA"/>
</dbReference>
<dbReference type="Proteomes" id="UP001626603">
    <property type="component" value="Chromosome"/>
</dbReference>
<protein>
    <submittedName>
        <fullName evidence="2">Nucleotidyltransferase domain-containing protein</fullName>
    </submittedName>
</protein>